<dbReference type="Proteomes" id="UP001163105">
    <property type="component" value="Unassembled WGS sequence"/>
</dbReference>
<dbReference type="AlphaFoldDB" id="A0AB34FXH8"/>
<keyword evidence="2" id="KW-1133">Transmembrane helix</keyword>
<keyword evidence="4" id="KW-1185">Reference proteome</keyword>
<comment type="caution">
    <text evidence="3">The sequence shown here is derived from an EMBL/GenBank/DDBJ whole genome shotgun (WGS) entry which is preliminary data.</text>
</comment>
<feature type="transmembrane region" description="Helical" evidence="2">
    <location>
        <begin position="266"/>
        <end position="288"/>
    </location>
</feature>
<dbReference type="InterPro" id="IPR010721">
    <property type="entry name" value="UstE-like"/>
</dbReference>
<sequence>MAHAPSLVAIMGTAHVLDDYYLGITAIVTVGYQLFFFAIAYTFKFDKLTDLAGGSNFAVLAILTLALSGQHHARQLVASLFLVAWALRLSGFLFFRILRTGSDDRFDDKRDKFLPFLGFWVAQMLWVWAVSLPVTILNCPAVTAYPQHDFGTGRDVAGVVLFALGFVLESVSDVQKYRFRSAHDGQAVCDVGFFYFSRHPNYFGEIIIQFCEYPLYALLKMEAGNTVVLVPLTPAPPPPPPPLAIYMIAVSAAADGYVGGQAYKALYATILGPFLLTILLMFVSGLPLSERPKAKSRYEKGNNWEGYKRWLDRTSILIPFPPQLYERVPVFLKRTVFLEFPMYVFDPAKHSDVKHPGGAGEGGERESHEQAGTATRNRQSGEERLV</sequence>
<name>A0AB34FXH8_9HYPO</name>
<evidence type="ECO:0000256" key="1">
    <source>
        <dbReference type="SAM" id="MobiDB-lite"/>
    </source>
</evidence>
<feature type="transmembrane region" description="Helical" evidence="2">
    <location>
        <begin position="20"/>
        <end position="39"/>
    </location>
</feature>
<protein>
    <submittedName>
        <fullName evidence="3">Oxidoreductase</fullName>
    </submittedName>
</protein>
<keyword evidence="2" id="KW-0812">Transmembrane</keyword>
<dbReference type="GO" id="GO:0016020">
    <property type="term" value="C:membrane"/>
    <property type="evidence" value="ECO:0007669"/>
    <property type="project" value="TreeGrafter"/>
</dbReference>
<evidence type="ECO:0000256" key="2">
    <source>
        <dbReference type="SAM" id="Phobius"/>
    </source>
</evidence>
<feature type="transmembrane region" description="Helical" evidence="2">
    <location>
        <begin position="51"/>
        <end position="70"/>
    </location>
</feature>
<reference evidence="3" key="1">
    <citation type="submission" date="2023-01" db="EMBL/GenBank/DDBJ databases">
        <title>The growth and conidiation of Purpureocillium lavendulum are regulated by nitrogen source and histone H3K14 acetylation.</title>
        <authorList>
            <person name="Tang P."/>
            <person name="Han J."/>
            <person name="Zhang C."/>
            <person name="Tang P."/>
            <person name="Qi F."/>
            <person name="Zhang K."/>
            <person name="Liang L."/>
        </authorList>
    </citation>
    <scope>NUCLEOTIDE SEQUENCE</scope>
    <source>
        <strain evidence="3">YMF1.00683</strain>
    </source>
</reference>
<evidence type="ECO:0000313" key="4">
    <source>
        <dbReference type="Proteomes" id="UP001163105"/>
    </source>
</evidence>
<feature type="region of interest" description="Disordered" evidence="1">
    <location>
        <begin position="351"/>
        <end position="386"/>
    </location>
</feature>
<feature type="transmembrane region" description="Helical" evidence="2">
    <location>
        <begin position="116"/>
        <end position="136"/>
    </location>
</feature>
<dbReference type="PANTHER" id="PTHR32251:SF15">
    <property type="entry name" value="3-OXO-5-ALPHA-STEROID 4-DEHYDROGENASE (DUF1295)"/>
    <property type="match status" value="1"/>
</dbReference>
<evidence type="ECO:0000313" key="3">
    <source>
        <dbReference type="EMBL" id="KAJ6443051.1"/>
    </source>
</evidence>
<dbReference type="EMBL" id="JAQHRD010000003">
    <property type="protein sequence ID" value="KAJ6443051.1"/>
    <property type="molecule type" value="Genomic_DNA"/>
</dbReference>
<dbReference type="Gene3D" id="1.20.120.1630">
    <property type="match status" value="1"/>
</dbReference>
<dbReference type="PANTHER" id="PTHR32251">
    <property type="entry name" value="3-OXO-5-ALPHA-STEROID 4-DEHYDROGENASE"/>
    <property type="match status" value="1"/>
</dbReference>
<dbReference type="Pfam" id="PF06966">
    <property type="entry name" value="DUF1295"/>
    <property type="match status" value="2"/>
</dbReference>
<gene>
    <name evidence="3" type="ORF">O9K51_04230</name>
</gene>
<feature type="transmembrane region" description="Helical" evidence="2">
    <location>
        <begin position="76"/>
        <end position="95"/>
    </location>
</feature>
<keyword evidence="2" id="KW-0472">Membrane</keyword>
<proteinExistence type="predicted"/>
<organism evidence="3 4">
    <name type="scientific">Purpureocillium lavendulum</name>
    <dbReference type="NCBI Taxonomy" id="1247861"/>
    <lineage>
        <taxon>Eukaryota</taxon>
        <taxon>Fungi</taxon>
        <taxon>Dikarya</taxon>
        <taxon>Ascomycota</taxon>
        <taxon>Pezizomycotina</taxon>
        <taxon>Sordariomycetes</taxon>
        <taxon>Hypocreomycetidae</taxon>
        <taxon>Hypocreales</taxon>
        <taxon>Ophiocordycipitaceae</taxon>
        <taxon>Purpureocillium</taxon>
    </lineage>
</organism>
<accession>A0AB34FXH8</accession>